<evidence type="ECO:0000313" key="14">
    <source>
        <dbReference type="EMBL" id="MBB6144999.1"/>
    </source>
</evidence>
<comment type="caution">
    <text evidence="14">The sequence shown here is derived from an EMBL/GenBank/DDBJ whole genome shotgun (WGS) entry which is preliminary data.</text>
</comment>
<feature type="transmembrane region" description="Helical" evidence="11">
    <location>
        <begin position="25"/>
        <end position="45"/>
    </location>
</feature>
<dbReference type="PANTHER" id="PTHR30046">
    <property type="entry name" value="FLAGELLAR M-RING PROTEIN"/>
    <property type="match status" value="1"/>
</dbReference>
<comment type="subcellular location">
    <subcellularLocation>
        <location evidence="1 9">Bacterial flagellum basal body</location>
    </subcellularLocation>
    <subcellularLocation>
        <location evidence="2">Cell membrane</location>
        <topology evidence="2">Multi-pass membrane protein</topology>
    </subcellularLocation>
</comment>
<dbReference type="GO" id="GO:0009431">
    <property type="term" value="C:bacterial-type flagellum basal body, MS ring"/>
    <property type="evidence" value="ECO:0007669"/>
    <property type="project" value="InterPro"/>
</dbReference>
<sequence>MPGFKDATAQAKQFWASRNPRQRGYLLAGVGATVALLALFVRLIGTPDYKPLFTGLEPADAQTLSAQLDAEGIQHQTSADGKTISVPADKLDAARIQTASHGQPHSGRMGFELFDKMSWGQTEFDEKVTYQRALEGELERTIQTMNGVQSARVHLVMPTDSVFIDHQRSAKASVILKLDRGGLSKDAIQAIGRLVSGAVDELRPEDVSIIDADSDRSLGTGSDGQPDGEGSETGLTQRLVATLEPVVGLDKIRASVNIDYDHGATEQSEEKYDPAVSALLNVQRTEDQAGGGAGFGGVPGTASNIPSPKQAKPTTTTTQDSVQSSKSESAQYGVNKIVTHTVTPAGRIQRVSAAILVDDAVVRTVKSGKVSFAMHKRTPEELDKIQELAKAVIGFDAKRGDTISVQNMSFDSDVNDDLAPKWTDKAQKMVSDFAPVLRPVSLLAVFLLAYLFVLRPIQKKALGPGAPNQAPQPVLAAAPEVERLTAGIPEPSDDSRRATELKDQTVELIKQKPVNTARAVQAWLREEPS</sequence>
<evidence type="ECO:0000256" key="6">
    <source>
        <dbReference type="ARBA" id="ARBA00022989"/>
    </source>
</evidence>
<dbReference type="InterPro" id="IPR043427">
    <property type="entry name" value="YscJ/FliF"/>
</dbReference>
<dbReference type="AlphaFoldDB" id="A0A841JZ60"/>
<evidence type="ECO:0000313" key="15">
    <source>
        <dbReference type="Proteomes" id="UP000538666"/>
    </source>
</evidence>
<organism evidence="14 15">
    <name type="scientific">Silvibacterium bohemicum</name>
    <dbReference type="NCBI Taxonomy" id="1577686"/>
    <lineage>
        <taxon>Bacteria</taxon>
        <taxon>Pseudomonadati</taxon>
        <taxon>Acidobacteriota</taxon>
        <taxon>Terriglobia</taxon>
        <taxon>Terriglobales</taxon>
        <taxon>Acidobacteriaceae</taxon>
        <taxon>Silvibacterium</taxon>
    </lineage>
</organism>
<feature type="transmembrane region" description="Helical" evidence="11">
    <location>
        <begin position="436"/>
        <end position="454"/>
    </location>
</feature>
<dbReference type="Pfam" id="PF01514">
    <property type="entry name" value="YscJ_FliF"/>
    <property type="match status" value="1"/>
</dbReference>
<dbReference type="GO" id="GO:0071973">
    <property type="term" value="P:bacterial-type flagellum-dependent cell motility"/>
    <property type="evidence" value="ECO:0007669"/>
    <property type="project" value="InterPro"/>
</dbReference>
<feature type="compositionally biased region" description="Polar residues" evidence="10">
    <location>
        <begin position="319"/>
        <end position="328"/>
    </location>
</feature>
<feature type="region of interest" description="Disordered" evidence="10">
    <location>
        <begin position="210"/>
        <end position="233"/>
    </location>
</feature>
<keyword evidence="4" id="KW-1003">Cell membrane</keyword>
<dbReference type="InterPro" id="IPR045851">
    <property type="entry name" value="AMP-bd_C_sf"/>
</dbReference>
<evidence type="ECO:0000259" key="12">
    <source>
        <dbReference type="Pfam" id="PF01514"/>
    </source>
</evidence>
<evidence type="ECO:0000256" key="2">
    <source>
        <dbReference type="ARBA" id="ARBA00004651"/>
    </source>
</evidence>
<dbReference type="RefSeq" id="WP_050059465.1">
    <property type="nucleotide sequence ID" value="NZ_JACHEK010000005.1"/>
</dbReference>
<evidence type="ECO:0000256" key="8">
    <source>
        <dbReference type="ARBA" id="ARBA00023143"/>
    </source>
</evidence>
<evidence type="ECO:0000256" key="4">
    <source>
        <dbReference type="ARBA" id="ARBA00022475"/>
    </source>
</evidence>
<evidence type="ECO:0000256" key="1">
    <source>
        <dbReference type="ARBA" id="ARBA00004117"/>
    </source>
</evidence>
<keyword evidence="5 11" id="KW-0812">Transmembrane</keyword>
<proteinExistence type="inferred from homology"/>
<protein>
    <recommendedName>
        <fullName evidence="9">Flagellar M-ring protein</fullName>
    </recommendedName>
</protein>
<reference evidence="14 15" key="1">
    <citation type="submission" date="2020-08" db="EMBL/GenBank/DDBJ databases">
        <title>Genomic Encyclopedia of Type Strains, Phase IV (KMG-IV): sequencing the most valuable type-strain genomes for metagenomic binning, comparative biology and taxonomic classification.</title>
        <authorList>
            <person name="Goeker M."/>
        </authorList>
    </citation>
    <scope>NUCLEOTIDE SEQUENCE [LARGE SCALE GENOMIC DNA]</scope>
    <source>
        <strain evidence="14 15">DSM 103733</strain>
    </source>
</reference>
<keyword evidence="14" id="KW-0966">Cell projection</keyword>
<feature type="domain" description="Flagellar M-ring C-terminal" evidence="13">
    <location>
        <begin position="243"/>
        <end position="410"/>
    </location>
</feature>
<evidence type="ECO:0000259" key="13">
    <source>
        <dbReference type="Pfam" id="PF08345"/>
    </source>
</evidence>
<dbReference type="InterPro" id="IPR000067">
    <property type="entry name" value="FlgMring_FliF"/>
</dbReference>
<keyword evidence="15" id="KW-1185">Reference proteome</keyword>
<dbReference type="GO" id="GO:0005886">
    <property type="term" value="C:plasma membrane"/>
    <property type="evidence" value="ECO:0007669"/>
    <property type="project" value="UniProtKB-SubCell"/>
</dbReference>
<dbReference type="PRINTS" id="PR01009">
    <property type="entry name" value="FLGMRINGFLIF"/>
</dbReference>
<comment type="function">
    <text evidence="9">The M ring may be actively involved in energy transduction.</text>
</comment>
<dbReference type="GO" id="GO:0003774">
    <property type="term" value="F:cytoskeletal motor activity"/>
    <property type="evidence" value="ECO:0007669"/>
    <property type="project" value="InterPro"/>
</dbReference>
<feature type="compositionally biased region" description="Gly residues" evidence="10">
    <location>
        <begin position="289"/>
        <end position="299"/>
    </location>
</feature>
<feature type="region of interest" description="Disordered" evidence="10">
    <location>
        <begin position="287"/>
        <end position="328"/>
    </location>
</feature>
<keyword evidence="8 9" id="KW-0975">Bacterial flagellum</keyword>
<keyword evidence="14" id="KW-0282">Flagellum</keyword>
<dbReference type="Proteomes" id="UP000538666">
    <property type="component" value="Unassembled WGS sequence"/>
</dbReference>
<keyword evidence="14" id="KW-0969">Cilium</keyword>
<dbReference type="Gene3D" id="3.30.300.30">
    <property type="match status" value="1"/>
</dbReference>
<dbReference type="InterPro" id="IPR013556">
    <property type="entry name" value="Flag_M-ring_C"/>
</dbReference>
<keyword evidence="7 11" id="KW-0472">Membrane</keyword>
<evidence type="ECO:0000256" key="10">
    <source>
        <dbReference type="SAM" id="MobiDB-lite"/>
    </source>
</evidence>
<dbReference type="OrthoDB" id="9807026at2"/>
<dbReference type="PIRSF" id="PIRSF004862">
    <property type="entry name" value="FliF"/>
    <property type="match status" value="1"/>
</dbReference>
<evidence type="ECO:0000256" key="7">
    <source>
        <dbReference type="ARBA" id="ARBA00023136"/>
    </source>
</evidence>
<dbReference type="InterPro" id="IPR006182">
    <property type="entry name" value="FliF_N_dom"/>
</dbReference>
<name>A0A841JZ60_9BACT</name>
<feature type="domain" description="Flagellar M-ring N-terminal" evidence="12">
    <location>
        <begin position="46"/>
        <end position="213"/>
    </location>
</feature>
<accession>A0A841JZ60</accession>
<evidence type="ECO:0000256" key="3">
    <source>
        <dbReference type="ARBA" id="ARBA00007971"/>
    </source>
</evidence>
<evidence type="ECO:0000256" key="9">
    <source>
        <dbReference type="PIRNR" id="PIRNR004862"/>
    </source>
</evidence>
<dbReference type="PANTHER" id="PTHR30046:SF0">
    <property type="entry name" value="FLAGELLAR M-RING PROTEIN"/>
    <property type="match status" value="1"/>
</dbReference>
<keyword evidence="6 11" id="KW-1133">Transmembrane helix</keyword>
<gene>
    <name evidence="14" type="ORF">HNQ77_002955</name>
</gene>
<dbReference type="EMBL" id="JACHEK010000005">
    <property type="protein sequence ID" value="MBB6144999.1"/>
    <property type="molecule type" value="Genomic_DNA"/>
</dbReference>
<evidence type="ECO:0000256" key="11">
    <source>
        <dbReference type="SAM" id="Phobius"/>
    </source>
</evidence>
<dbReference type="NCBIfam" id="TIGR00206">
    <property type="entry name" value="fliF"/>
    <property type="match status" value="1"/>
</dbReference>
<dbReference type="Pfam" id="PF08345">
    <property type="entry name" value="YscJ_FliF_C"/>
    <property type="match status" value="1"/>
</dbReference>
<evidence type="ECO:0000256" key="5">
    <source>
        <dbReference type="ARBA" id="ARBA00022692"/>
    </source>
</evidence>
<comment type="similarity">
    <text evidence="3 9">Belongs to the FliF family.</text>
</comment>